<gene>
    <name evidence="1" type="ORF">JO380_002406</name>
</gene>
<evidence type="ECO:0000313" key="1">
    <source>
        <dbReference type="EMBL" id="MDQ0426025.1"/>
    </source>
</evidence>
<dbReference type="EMBL" id="JAUSVM010000001">
    <property type="protein sequence ID" value="MDQ0426025.1"/>
    <property type="molecule type" value="Genomic_DNA"/>
</dbReference>
<protein>
    <submittedName>
        <fullName evidence="1">Uncharacterized protein</fullName>
    </submittedName>
</protein>
<comment type="caution">
    <text evidence="1">The sequence shown here is derived from an EMBL/GenBank/DDBJ whole genome shotgun (WGS) entry which is preliminary data.</text>
</comment>
<accession>A0ABU0GN69</accession>
<dbReference type="RefSeq" id="WP_070319284.1">
    <property type="nucleotide sequence ID" value="NZ_JAUSVM010000001.1"/>
</dbReference>
<keyword evidence="2" id="KW-1185">Reference proteome</keyword>
<organism evidence="1 2">
    <name type="scientific">Cellulomonas iranensis</name>
    <dbReference type="NCBI Taxonomy" id="76862"/>
    <lineage>
        <taxon>Bacteria</taxon>
        <taxon>Bacillati</taxon>
        <taxon>Actinomycetota</taxon>
        <taxon>Actinomycetes</taxon>
        <taxon>Micrococcales</taxon>
        <taxon>Cellulomonadaceae</taxon>
        <taxon>Cellulomonas</taxon>
    </lineage>
</organism>
<evidence type="ECO:0000313" key="2">
    <source>
        <dbReference type="Proteomes" id="UP001240250"/>
    </source>
</evidence>
<name>A0ABU0GN69_9CELL</name>
<proteinExistence type="predicted"/>
<dbReference type="Proteomes" id="UP001240250">
    <property type="component" value="Unassembled WGS sequence"/>
</dbReference>
<sequence length="111" mass="12705">MDTNDSTAELHLSDGGLWAVRSTSATVCYLDLDRMRLYRDRGPGSPVFFYDGRWVPLVQVRSSRGDRGVVRVGDRHEFLTDPEGAHRAGFCRRRDLRDVRRRDATGRDEGH</sequence>
<reference evidence="1 2" key="1">
    <citation type="submission" date="2023-07" db="EMBL/GenBank/DDBJ databases">
        <title>Sequencing the genomes of 1000 actinobacteria strains.</title>
        <authorList>
            <person name="Klenk H.-P."/>
        </authorList>
    </citation>
    <scope>NUCLEOTIDE SEQUENCE [LARGE SCALE GENOMIC DNA]</scope>
    <source>
        <strain evidence="1 2">DSM 14785</strain>
    </source>
</reference>